<evidence type="ECO:0000313" key="1">
    <source>
        <dbReference type="EMBL" id="CAH1447784.1"/>
    </source>
</evidence>
<name>A0AAU9PC75_9ASTR</name>
<accession>A0AAU9PC75</accession>
<comment type="caution">
    <text evidence="1">The sequence shown here is derived from an EMBL/GenBank/DDBJ whole genome shotgun (WGS) entry which is preliminary data.</text>
</comment>
<protein>
    <submittedName>
        <fullName evidence="1">Uncharacterized protein</fullName>
    </submittedName>
</protein>
<sequence>MPSEIKRHLNLPSVFNISLHFHHRSTPSTNAPPPIMASEIKRNPFIHDVFNGNVLLHRPSRLHSKRPLLDIFVVYNRHLLLSSVGYTCSLYRSSSLLWLDKMDLGIWVLELGFGMRRYLLVDLI</sequence>
<keyword evidence="2" id="KW-1185">Reference proteome</keyword>
<evidence type="ECO:0000313" key="2">
    <source>
        <dbReference type="Proteomes" id="UP001157418"/>
    </source>
</evidence>
<reference evidence="1 2" key="1">
    <citation type="submission" date="2022-01" db="EMBL/GenBank/DDBJ databases">
        <authorList>
            <person name="Xiong W."/>
            <person name="Schranz E."/>
        </authorList>
    </citation>
    <scope>NUCLEOTIDE SEQUENCE [LARGE SCALE GENOMIC DNA]</scope>
</reference>
<proteinExistence type="predicted"/>
<gene>
    <name evidence="1" type="ORF">LVIROSA_LOCUS33370</name>
</gene>
<dbReference type="Proteomes" id="UP001157418">
    <property type="component" value="Unassembled WGS sequence"/>
</dbReference>
<organism evidence="1 2">
    <name type="scientific">Lactuca virosa</name>
    <dbReference type="NCBI Taxonomy" id="75947"/>
    <lineage>
        <taxon>Eukaryota</taxon>
        <taxon>Viridiplantae</taxon>
        <taxon>Streptophyta</taxon>
        <taxon>Embryophyta</taxon>
        <taxon>Tracheophyta</taxon>
        <taxon>Spermatophyta</taxon>
        <taxon>Magnoliopsida</taxon>
        <taxon>eudicotyledons</taxon>
        <taxon>Gunneridae</taxon>
        <taxon>Pentapetalae</taxon>
        <taxon>asterids</taxon>
        <taxon>campanulids</taxon>
        <taxon>Asterales</taxon>
        <taxon>Asteraceae</taxon>
        <taxon>Cichorioideae</taxon>
        <taxon>Cichorieae</taxon>
        <taxon>Lactucinae</taxon>
        <taxon>Lactuca</taxon>
    </lineage>
</organism>
<dbReference type="EMBL" id="CAKMRJ010005634">
    <property type="protein sequence ID" value="CAH1447784.1"/>
    <property type="molecule type" value="Genomic_DNA"/>
</dbReference>
<dbReference type="AlphaFoldDB" id="A0AAU9PC75"/>